<evidence type="ECO:0000313" key="2">
    <source>
        <dbReference type="EMBL" id="PLA76522.1"/>
    </source>
</evidence>
<reference evidence="3" key="1">
    <citation type="submission" date="2017-12" db="EMBL/GenBank/DDBJ databases">
        <authorList>
            <person name="Christensen H."/>
        </authorList>
    </citation>
    <scope>NUCLEOTIDE SEQUENCE [LARGE SCALE GENOMIC DNA]</scope>
    <source>
        <strain evidence="3">268A</strain>
    </source>
</reference>
<keyword evidence="1" id="KW-0812">Transmembrane</keyword>
<dbReference type="EMBL" id="PKGI01000028">
    <property type="protein sequence ID" value="PLA76522.1"/>
    <property type="molecule type" value="Genomic_DNA"/>
</dbReference>
<feature type="transmembrane region" description="Helical" evidence="1">
    <location>
        <begin position="94"/>
        <end position="112"/>
    </location>
</feature>
<keyword evidence="1" id="KW-0472">Membrane</keyword>
<accession>A0A2I2AAW7</accession>
<evidence type="ECO:0000256" key="1">
    <source>
        <dbReference type="SAM" id="Phobius"/>
    </source>
</evidence>
<feature type="transmembrane region" description="Helical" evidence="1">
    <location>
        <begin position="20"/>
        <end position="42"/>
    </location>
</feature>
<organism evidence="2 3">
    <name type="scientific">Ligilactobacillus agilis</name>
    <dbReference type="NCBI Taxonomy" id="1601"/>
    <lineage>
        <taxon>Bacteria</taxon>
        <taxon>Bacillati</taxon>
        <taxon>Bacillota</taxon>
        <taxon>Bacilli</taxon>
        <taxon>Lactobacillales</taxon>
        <taxon>Lactobacillaceae</taxon>
        <taxon>Ligilactobacillus</taxon>
    </lineage>
</organism>
<dbReference type="AlphaFoldDB" id="A0A2I2AAW7"/>
<proteinExistence type="predicted"/>
<protein>
    <submittedName>
        <fullName evidence="2">Uncharacterized protein</fullName>
    </submittedName>
</protein>
<evidence type="ECO:0000313" key="3">
    <source>
        <dbReference type="Proteomes" id="UP000234579"/>
    </source>
</evidence>
<gene>
    <name evidence="2" type="ORF">CYR79_05715</name>
</gene>
<dbReference type="RefSeq" id="WP_101811811.1">
    <property type="nucleotide sequence ID" value="NZ_JAEHNV010000001.1"/>
</dbReference>
<sequence length="150" mass="16881">MEKLNTKSKTHKHPLSLRFAIALTVTFLLLSIVLVFVGFFFVVPDFIGIGKGTFIPYAFAISFITIDLGYQLLKTIVGIFKLIMRKLKKKSRKKLLFCIIRTASLGIVWTVLNQLLGLGKYNLLLTVGFIVLMFLILGLCNLITSLLDQL</sequence>
<comment type="caution">
    <text evidence="2">The sequence shown here is derived from an EMBL/GenBank/DDBJ whole genome shotgun (WGS) entry which is preliminary data.</text>
</comment>
<dbReference type="Proteomes" id="UP000234579">
    <property type="component" value="Unassembled WGS sequence"/>
</dbReference>
<feature type="transmembrane region" description="Helical" evidence="1">
    <location>
        <begin position="124"/>
        <end position="147"/>
    </location>
</feature>
<name>A0A2I2AAW7_9LACO</name>
<feature type="transmembrane region" description="Helical" evidence="1">
    <location>
        <begin position="54"/>
        <end position="73"/>
    </location>
</feature>
<keyword evidence="1" id="KW-1133">Transmembrane helix</keyword>